<dbReference type="Proteomes" id="UP000060778">
    <property type="component" value="Chromosome"/>
</dbReference>
<keyword evidence="2" id="KW-1185">Reference proteome</keyword>
<dbReference type="AlphaFoldDB" id="A0A0U2WNF1"/>
<evidence type="ECO:0000313" key="2">
    <source>
        <dbReference type="Proteomes" id="UP000060778"/>
    </source>
</evidence>
<sequence length="36" mass="4173">MSETLQLDNVVTGIPEIDELLMKYLEFPGETVERDF</sequence>
<accession>A0A0U2WNF1</accession>
<gene>
    <name evidence="1" type="ORF">EYM_04280</name>
</gene>
<dbReference type="EMBL" id="CP006867">
    <property type="protein sequence ID" value="ALU12481.1"/>
    <property type="molecule type" value="Genomic_DNA"/>
</dbReference>
<proteinExistence type="predicted"/>
<reference evidence="1 2" key="1">
    <citation type="submission" date="2013-11" db="EMBL/GenBank/DDBJ databases">
        <title>Comparative genomics of Ignicoccus.</title>
        <authorList>
            <person name="Podar M."/>
        </authorList>
    </citation>
    <scope>NUCLEOTIDE SEQUENCE [LARGE SCALE GENOMIC DNA]</scope>
    <source>
        <strain evidence="1 2">DSM 13165</strain>
    </source>
</reference>
<dbReference type="KEGG" id="iis:EYM_04280"/>
<organism evidence="1 2">
    <name type="scientific">Ignicoccus islandicus DSM 13165</name>
    <dbReference type="NCBI Taxonomy" id="940295"/>
    <lineage>
        <taxon>Archaea</taxon>
        <taxon>Thermoproteota</taxon>
        <taxon>Thermoprotei</taxon>
        <taxon>Desulfurococcales</taxon>
        <taxon>Desulfurococcaceae</taxon>
        <taxon>Ignicoccus</taxon>
    </lineage>
</organism>
<name>A0A0U2WNF1_9CREN</name>
<evidence type="ECO:0000313" key="1">
    <source>
        <dbReference type="EMBL" id="ALU12481.1"/>
    </source>
</evidence>
<protein>
    <submittedName>
        <fullName evidence="1">Uncharacterized protein</fullName>
    </submittedName>
</protein>